<feature type="binding site" evidence="17">
    <location>
        <position position="368"/>
    </location>
    <ligand>
        <name>substrate</name>
    </ligand>
</feature>
<evidence type="ECO:0000256" key="14">
    <source>
        <dbReference type="PIRSR" id="PIRSR001024-2"/>
    </source>
</evidence>
<proteinExistence type="inferred from homology"/>
<feature type="disulfide bond" evidence="16">
    <location>
        <begin position="49"/>
        <end position="57"/>
    </location>
</feature>
<evidence type="ECO:0000256" key="5">
    <source>
        <dbReference type="ARBA" id="ARBA00022723"/>
    </source>
</evidence>
<protein>
    <recommendedName>
        <fullName evidence="4">alpha-amylase</fullName>
        <ecNumber evidence="4">3.2.1.1</ecNumber>
    </recommendedName>
</protein>
<keyword evidence="10" id="KW-0325">Glycoprotein</keyword>
<feature type="binding site" evidence="15">
    <location>
        <position position="253"/>
    </location>
    <ligand>
        <name>Ca(2+)</name>
        <dbReference type="ChEBI" id="CHEBI:29108"/>
        <label>2</label>
    </ligand>
</feature>
<feature type="binding site" evidence="17">
    <location>
        <position position="102"/>
    </location>
    <ligand>
        <name>substrate</name>
    </ligand>
</feature>
<dbReference type="Pfam" id="PF00128">
    <property type="entry name" value="Alpha-amylase"/>
    <property type="match status" value="1"/>
</dbReference>
<evidence type="ECO:0000256" key="1">
    <source>
        <dbReference type="ARBA" id="ARBA00000548"/>
    </source>
</evidence>
<feature type="binding site" evidence="15">
    <location>
        <position position="185"/>
    </location>
    <ligand>
        <name>Ca(2+)</name>
        <dbReference type="ChEBI" id="CHEBI:29108"/>
        <label>1</label>
    </ligand>
</feature>
<evidence type="ECO:0000256" key="15">
    <source>
        <dbReference type="PIRSR" id="PIRSR001024-3"/>
    </source>
</evidence>
<keyword evidence="9 16" id="KW-1015">Disulfide bond</keyword>
<feature type="chain" id="PRO_5021760809" description="alpha-amylase" evidence="18">
    <location>
        <begin position="21"/>
        <end position="526"/>
    </location>
</feature>
<evidence type="ECO:0000256" key="17">
    <source>
        <dbReference type="PIRSR" id="PIRSR001024-5"/>
    </source>
</evidence>
<feature type="binding site" evidence="15">
    <location>
        <position position="233"/>
    </location>
    <ligand>
        <name>Ca(2+)</name>
        <dbReference type="ChEBI" id="CHEBI:29108"/>
        <label>1</label>
    </ligand>
</feature>
<dbReference type="Gene3D" id="3.20.20.80">
    <property type="entry name" value="Glycosidases"/>
    <property type="match status" value="1"/>
</dbReference>
<dbReference type="InterPro" id="IPR013780">
    <property type="entry name" value="Glyco_hydro_b"/>
</dbReference>
<dbReference type="InterPro" id="IPR015340">
    <property type="entry name" value="A_amylase_C_dom"/>
</dbReference>
<dbReference type="AlphaFoldDB" id="A0A550CEL5"/>
<feature type="domain" description="Glycosyl hydrolase family 13 catalytic" evidence="19">
    <location>
        <begin position="33"/>
        <end position="393"/>
    </location>
</feature>
<comment type="caution">
    <text evidence="20">The sequence shown here is derived from an EMBL/GenBank/DDBJ whole genome shotgun (WGS) entry which is preliminary data.</text>
</comment>
<evidence type="ECO:0000256" key="8">
    <source>
        <dbReference type="ARBA" id="ARBA00022837"/>
    </source>
</evidence>
<feature type="signal peptide" evidence="18">
    <location>
        <begin position="1"/>
        <end position="20"/>
    </location>
</feature>
<feature type="site" description="Transition state stabilizer" evidence="14">
    <location>
        <position position="321"/>
    </location>
</feature>
<dbReference type="Gene3D" id="2.60.40.1180">
    <property type="entry name" value="Golgi alpha-mannosidase II"/>
    <property type="match status" value="1"/>
</dbReference>
<evidence type="ECO:0000256" key="11">
    <source>
        <dbReference type="ARBA" id="ARBA00023277"/>
    </source>
</evidence>
<feature type="disulfide bond" evidence="16">
    <location>
        <begin position="173"/>
        <end position="187"/>
    </location>
</feature>
<dbReference type="PIRSF" id="PIRSF001024">
    <property type="entry name" value="Alph-amyl_fung"/>
    <property type="match status" value="1"/>
</dbReference>
<dbReference type="STRING" id="97359.A0A550CEL5"/>
<feature type="binding site" evidence="15">
    <location>
        <position position="198"/>
    </location>
    <ligand>
        <name>Ca(2+)</name>
        <dbReference type="ChEBI" id="CHEBI:29108"/>
        <label>1</label>
    </ligand>
</feature>
<dbReference type="InterPro" id="IPR017853">
    <property type="entry name" value="GH"/>
</dbReference>
<dbReference type="EMBL" id="VDMD01000010">
    <property type="protein sequence ID" value="TRM63224.1"/>
    <property type="molecule type" value="Genomic_DNA"/>
</dbReference>
<evidence type="ECO:0000256" key="18">
    <source>
        <dbReference type="SAM" id="SignalP"/>
    </source>
</evidence>
<evidence type="ECO:0000256" key="3">
    <source>
        <dbReference type="ARBA" id="ARBA00008061"/>
    </source>
</evidence>
<evidence type="ECO:0000256" key="13">
    <source>
        <dbReference type="PIRSR" id="PIRSR001024-1"/>
    </source>
</evidence>
<evidence type="ECO:0000256" key="10">
    <source>
        <dbReference type="ARBA" id="ARBA00023180"/>
    </source>
</evidence>
<keyword evidence="5 15" id="KW-0479">Metal-binding</keyword>
<dbReference type="SMART" id="SM00642">
    <property type="entry name" value="Aamy"/>
    <property type="match status" value="1"/>
</dbReference>
<evidence type="ECO:0000313" key="20">
    <source>
        <dbReference type="EMBL" id="TRM63224.1"/>
    </source>
</evidence>
<feature type="binding site" evidence="17">
    <location>
        <position position="141"/>
    </location>
    <ligand>
        <name>substrate</name>
    </ligand>
</feature>
<evidence type="ECO:0000256" key="2">
    <source>
        <dbReference type="ARBA" id="ARBA00001913"/>
    </source>
</evidence>
<dbReference type="GO" id="GO:0005509">
    <property type="term" value="F:calcium ion binding"/>
    <property type="evidence" value="ECO:0007669"/>
    <property type="project" value="InterPro"/>
</dbReference>
<dbReference type="InterPro" id="IPR013777">
    <property type="entry name" value="A-amylase-like"/>
</dbReference>
<evidence type="ECO:0000256" key="9">
    <source>
        <dbReference type="ARBA" id="ARBA00023157"/>
    </source>
</evidence>
<dbReference type="CDD" id="cd11319">
    <property type="entry name" value="AmyAc_euk_AmyA"/>
    <property type="match status" value="1"/>
</dbReference>
<evidence type="ECO:0000259" key="19">
    <source>
        <dbReference type="SMART" id="SM00642"/>
    </source>
</evidence>
<comment type="catalytic activity">
    <reaction evidence="1">
        <text>Endohydrolysis of (1-&gt;4)-alpha-D-glucosidic linkages in polysaccharides containing three or more (1-&gt;4)-alpha-linked D-glucose units.</text>
        <dbReference type="EC" id="3.2.1.1"/>
    </reaction>
</comment>
<organism evidence="20 21">
    <name type="scientific">Schizophyllum amplum</name>
    <dbReference type="NCBI Taxonomy" id="97359"/>
    <lineage>
        <taxon>Eukaryota</taxon>
        <taxon>Fungi</taxon>
        <taxon>Dikarya</taxon>
        <taxon>Basidiomycota</taxon>
        <taxon>Agaricomycotina</taxon>
        <taxon>Agaricomycetes</taxon>
        <taxon>Agaricomycetidae</taxon>
        <taxon>Agaricales</taxon>
        <taxon>Schizophyllaceae</taxon>
        <taxon>Schizophyllum</taxon>
    </lineage>
</organism>
<dbReference type="SUPFAM" id="SSF51445">
    <property type="entry name" value="(Trans)glycosidases"/>
    <property type="match status" value="1"/>
</dbReference>
<comment type="similarity">
    <text evidence="3">Belongs to the glycosyl hydrolase 13 family.</text>
</comment>
<dbReference type="PANTHER" id="PTHR10357:SF215">
    <property type="entry name" value="ALPHA-AMYLASE 1"/>
    <property type="match status" value="1"/>
</dbReference>
<feature type="binding site" evidence="15">
    <location>
        <position position="229"/>
    </location>
    <ligand>
        <name>Ca(2+)</name>
        <dbReference type="ChEBI" id="CHEBI:29108"/>
        <label>2</label>
    </ligand>
</feature>
<evidence type="ECO:0000256" key="12">
    <source>
        <dbReference type="ARBA" id="ARBA00023295"/>
    </source>
</evidence>
<feature type="active site" description="Nucleophile" evidence="13">
    <location>
        <position position="229"/>
    </location>
</feature>
<dbReference type="OrthoDB" id="204980at2759"/>
<keyword evidence="6 18" id="KW-0732">Signal</keyword>
<feature type="binding site" evidence="15">
    <location>
        <position position="140"/>
    </location>
    <ligand>
        <name>Ca(2+)</name>
        <dbReference type="ChEBI" id="CHEBI:29108"/>
        <label>1</label>
    </ligand>
</feature>
<keyword evidence="12" id="KW-0326">Glycosidase</keyword>
<feature type="disulfide bond" evidence="16">
    <location>
        <begin position="459"/>
        <end position="495"/>
    </location>
</feature>
<keyword evidence="8 15" id="KW-0106">Calcium</keyword>
<keyword evidence="21" id="KW-1185">Reference proteome</keyword>
<evidence type="ECO:0000256" key="4">
    <source>
        <dbReference type="ARBA" id="ARBA00012595"/>
    </source>
</evidence>
<dbReference type="PANTHER" id="PTHR10357">
    <property type="entry name" value="ALPHA-AMYLASE FAMILY MEMBER"/>
    <property type="match status" value="1"/>
</dbReference>
<accession>A0A550CEL5</accession>
<dbReference type="Pfam" id="PF09260">
    <property type="entry name" value="A_amylase_dom_C"/>
    <property type="match status" value="1"/>
</dbReference>
<evidence type="ECO:0000256" key="16">
    <source>
        <dbReference type="PIRSR" id="PIRSR001024-4"/>
    </source>
</evidence>
<evidence type="ECO:0000313" key="21">
    <source>
        <dbReference type="Proteomes" id="UP000320762"/>
    </source>
</evidence>
<dbReference type="SUPFAM" id="SSF51011">
    <property type="entry name" value="Glycosyl hydrolase domain"/>
    <property type="match status" value="1"/>
</dbReference>
<feature type="binding site" evidence="17">
    <location>
        <position position="321"/>
    </location>
    <ligand>
        <name>substrate</name>
    </ligand>
</feature>
<evidence type="ECO:0000256" key="7">
    <source>
        <dbReference type="ARBA" id="ARBA00022801"/>
    </source>
</evidence>
<sequence>MMPTMQSMLLPVLIASSALAASADDWRKRTIYQLLTDRFALEDDSGSACDTSDRKYCGGTWKAVQNHLDYISGMGFDAIWISPVVKNVEGETGYGEAYHGYWTQDMSSLNDKFGTEDDLKSLVSAAHDKDIYVMVDVVVNHYAGSPSNSSGTTSYDLDDFSPIHGSSSFHQQCWVKDDGNQTETEQCWLGDDTLALYDINTEDDTIVGELNDFISNLVSTYNFDGVRIDTVKHIRKDFWPDFASSAGVFTIGEVLIDNVTYAADYTQVLDAILDYPTYFALRDAFTSTKGDLSALQNAVTSAQEAYKNGEFMTGSFTENHDYARLQSMTQDSALIKNAMSFNFIHDGIPITYYGQEQGYTGGDEPANREALWLSGYPTDNDLYKAVVALNAARKSAMSADESFLTTKMSFISQSDIGAMAISKPPLLGLFTNTGSNGSASFSVEGVYDAGETLVDVLTCNAITADDSGKVSASASGGMPQVLIPASSLKSSYGVCADQADGAMGVRVPALAALVAGTVVAFVVGAL</sequence>
<evidence type="ECO:0000256" key="6">
    <source>
        <dbReference type="ARBA" id="ARBA00022729"/>
    </source>
</evidence>
<name>A0A550CEL5_9AGAR</name>
<dbReference type="EC" id="3.2.1.1" evidence="4"/>
<gene>
    <name evidence="20" type="ORF">BD626DRAFT_557663</name>
</gene>
<dbReference type="InterPro" id="IPR006047">
    <property type="entry name" value="GH13_cat_dom"/>
</dbReference>
<dbReference type="FunFam" id="3.20.20.80:FF:000120">
    <property type="entry name" value="Alpha-amylase A"/>
    <property type="match status" value="1"/>
</dbReference>
<dbReference type="GO" id="GO:0004556">
    <property type="term" value="F:alpha-amylase activity"/>
    <property type="evidence" value="ECO:0007669"/>
    <property type="project" value="UniProtKB-EC"/>
</dbReference>
<comment type="cofactor">
    <cofactor evidence="2">
        <name>Ca(2+)</name>
        <dbReference type="ChEBI" id="CHEBI:29108"/>
    </cofactor>
</comment>
<keyword evidence="7 20" id="KW-0378">Hydrolase</keyword>
<feature type="active site" description="Proton donor" evidence="13">
    <location>
        <position position="253"/>
    </location>
</feature>
<dbReference type="GO" id="GO:0016052">
    <property type="term" value="P:carbohydrate catabolic process"/>
    <property type="evidence" value="ECO:0007669"/>
    <property type="project" value="InterPro"/>
</dbReference>
<feature type="binding site" evidence="17">
    <location>
        <position position="227"/>
    </location>
    <ligand>
        <name>substrate</name>
    </ligand>
</feature>
<dbReference type="Proteomes" id="UP000320762">
    <property type="component" value="Unassembled WGS sequence"/>
</dbReference>
<keyword evidence="11" id="KW-0119">Carbohydrate metabolism</keyword>
<reference evidence="20 21" key="1">
    <citation type="journal article" date="2019" name="New Phytol.">
        <title>Comparative genomics reveals unique wood-decay strategies and fruiting body development in the Schizophyllaceae.</title>
        <authorList>
            <person name="Almasi E."/>
            <person name="Sahu N."/>
            <person name="Krizsan K."/>
            <person name="Balint B."/>
            <person name="Kovacs G.M."/>
            <person name="Kiss B."/>
            <person name="Cseklye J."/>
            <person name="Drula E."/>
            <person name="Henrissat B."/>
            <person name="Nagy I."/>
            <person name="Chovatia M."/>
            <person name="Adam C."/>
            <person name="LaButti K."/>
            <person name="Lipzen A."/>
            <person name="Riley R."/>
            <person name="Grigoriev I.V."/>
            <person name="Nagy L.G."/>
        </authorList>
    </citation>
    <scope>NUCLEOTIDE SEQUENCE [LARGE SCALE GENOMIC DNA]</scope>
    <source>
        <strain evidence="20 21">NL-1724</strain>
    </source>
</reference>